<protein>
    <recommendedName>
        <fullName evidence="2">SIS domain-containing protein</fullName>
    </recommendedName>
</protein>
<dbReference type="InterPro" id="IPR035490">
    <property type="entry name" value="GlmS/FrlB_SIS"/>
</dbReference>
<organism evidence="3 4">
    <name type="scientific">Thermogymnomonas acidicola</name>
    <dbReference type="NCBI Taxonomy" id="399579"/>
    <lineage>
        <taxon>Archaea</taxon>
        <taxon>Methanobacteriati</taxon>
        <taxon>Thermoplasmatota</taxon>
        <taxon>Thermoplasmata</taxon>
        <taxon>Thermoplasmatales</taxon>
        <taxon>Thermogymnomonas</taxon>
    </lineage>
</organism>
<dbReference type="Proteomes" id="UP000632195">
    <property type="component" value="Unassembled WGS sequence"/>
</dbReference>
<feature type="domain" description="SIS" evidence="2">
    <location>
        <begin position="33"/>
        <end position="173"/>
    </location>
</feature>
<evidence type="ECO:0000259" key="2">
    <source>
        <dbReference type="PROSITE" id="PS51464"/>
    </source>
</evidence>
<dbReference type="PANTHER" id="PTHR10937">
    <property type="entry name" value="GLUCOSAMINE--FRUCTOSE-6-PHOSPHATE AMINOTRANSFERASE, ISOMERIZING"/>
    <property type="match status" value="1"/>
</dbReference>
<accession>A0AA37BSH9</accession>
<reference evidence="3" key="2">
    <citation type="submission" date="2022-09" db="EMBL/GenBank/DDBJ databases">
        <authorList>
            <person name="Sun Q."/>
            <person name="Ohkuma M."/>
        </authorList>
    </citation>
    <scope>NUCLEOTIDE SEQUENCE</scope>
    <source>
        <strain evidence="3">JCM 13583</strain>
    </source>
</reference>
<name>A0AA37BSH9_9ARCH</name>
<reference evidence="3" key="1">
    <citation type="journal article" date="2014" name="Int. J. Syst. Evol. Microbiol.">
        <title>Complete genome sequence of Corynebacterium casei LMG S-19264T (=DSM 44701T), isolated from a smear-ripened cheese.</title>
        <authorList>
            <consortium name="US DOE Joint Genome Institute (JGI-PGF)"/>
            <person name="Walter F."/>
            <person name="Albersmeier A."/>
            <person name="Kalinowski J."/>
            <person name="Ruckert C."/>
        </authorList>
    </citation>
    <scope>NUCLEOTIDE SEQUENCE</scope>
    <source>
        <strain evidence="3">JCM 13583</strain>
    </source>
</reference>
<comment type="caution">
    <text evidence="3">The sequence shown here is derived from an EMBL/GenBank/DDBJ whole genome shotgun (WGS) entry which is preliminary data.</text>
</comment>
<sequence>MFIWFMYQMEEEIRSQSTSVRNAWESAHRKSSEIQDMASGAMGFVVSGSGTSFNASLFLSLLLNDSGRPAVPVAPSEVGTYIRSLGRNAIYVFFSQSGESRDTVRAAREAAESGARIISFTNSQESTLSKLSDLEIYLSVGPEKAVAATKSFTAMLMASLEFCSAIQGSCSEAVMRKVAASVGQVVGQAENLQVVSADNYIFLGSGYSYVTAREAALKLRETASVRTEAFIAQEFEHGYIQVAGSKDAVVTFSEDQVTARIREECTSFGAQVLDGSLGSQVIRGFDYPERCVLEIIPWQLYAMRLAQSRGLNPDRPDRLTKVLR</sequence>
<dbReference type="Pfam" id="PF01380">
    <property type="entry name" value="SIS"/>
    <property type="match status" value="2"/>
</dbReference>
<keyword evidence="1" id="KW-0677">Repeat</keyword>
<dbReference type="InterPro" id="IPR001347">
    <property type="entry name" value="SIS_dom"/>
</dbReference>
<dbReference type="CDD" id="cd05009">
    <property type="entry name" value="SIS_GlmS_GlmD_2"/>
    <property type="match status" value="1"/>
</dbReference>
<dbReference type="AlphaFoldDB" id="A0AA37BSH9"/>
<dbReference type="CDD" id="cd05008">
    <property type="entry name" value="SIS_GlmS_GlmD_1"/>
    <property type="match status" value="1"/>
</dbReference>
<keyword evidence="4" id="KW-1185">Reference proteome</keyword>
<dbReference type="GO" id="GO:0004360">
    <property type="term" value="F:glutamine-fructose-6-phosphate transaminase (isomerizing) activity"/>
    <property type="evidence" value="ECO:0007669"/>
    <property type="project" value="TreeGrafter"/>
</dbReference>
<dbReference type="Gene3D" id="3.40.50.10490">
    <property type="entry name" value="Glucose-6-phosphate isomerase like protein, domain 1"/>
    <property type="match status" value="2"/>
</dbReference>
<dbReference type="PANTHER" id="PTHR10937:SF0">
    <property type="entry name" value="GLUTAMINE--FRUCTOSE-6-PHOSPHATE TRANSAMINASE (ISOMERIZING)"/>
    <property type="match status" value="1"/>
</dbReference>
<proteinExistence type="predicted"/>
<gene>
    <name evidence="3" type="ORF">GCM10007108_16220</name>
</gene>
<dbReference type="SUPFAM" id="SSF53697">
    <property type="entry name" value="SIS domain"/>
    <property type="match status" value="1"/>
</dbReference>
<dbReference type="GO" id="GO:0006002">
    <property type="term" value="P:fructose 6-phosphate metabolic process"/>
    <property type="evidence" value="ECO:0007669"/>
    <property type="project" value="TreeGrafter"/>
</dbReference>
<evidence type="ECO:0000313" key="3">
    <source>
        <dbReference type="EMBL" id="GGM78810.1"/>
    </source>
</evidence>
<dbReference type="InterPro" id="IPR046348">
    <property type="entry name" value="SIS_dom_sf"/>
</dbReference>
<dbReference type="PROSITE" id="PS51464">
    <property type="entry name" value="SIS"/>
    <property type="match status" value="1"/>
</dbReference>
<evidence type="ECO:0000313" key="4">
    <source>
        <dbReference type="Proteomes" id="UP000632195"/>
    </source>
</evidence>
<dbReference type="GO" id="GO:0006047">
    <property type="term" value="P:UDP-N-acetylglucosamine metabolic process"/>
    <property type="evidence" value="ECO:0007669"/>
    <property type="project" value="TreeGrafter"/>
</dbReference>
<dbReference type="EMBL" id="BMNY01000003">
    <property type="protein sequence ID" value="GGM78810.1"/>
    <property type="molecule type" value="Genomic_DNA"/>
</dbReference>
<dbReference type="InterPro" id="IPR035466">
    <property type="entry name" value="GlmS/AgaS_SIS"/>
</dbReference>
<evidence type="ECO:0000256" key="1">
    <source>
        <dbReference type="ARBA" id="ARBA00022737"/>
    </source>
</evidence>
<dbReference type="GO" id="GO:0097367">
    <property type="term" value="F:carbohydrate derivative binding"/>
    <property type="evidence" value="ECO:0007669"/>
    <property type="project" value="InterPro"/>
</dbReference>
<dbReference type="GO" id="GO:0006487">
    <property type="term" value="P:protein N-linked glycosylation"/>
    <property type="evidence" value="ECO:0007669"/>
    <property type="project" value="TreeGrafter"/>
</dbReference>